<organism evidence="2 3">
    <name type="scientific">Sparassis crispa</name>
    <dbReference type="NCBI Taxonomy" id="139825"/>
    <lineage>
        <taxon>Eukaryota</taxon>
        <taxon>Fungi</taxon>
        <taxon>Dikarya</taxon>
        <taxon>Basidiomycota</taxon>
        <taxon>Agaricomycotina</taxon>
        <taxon>Agaricomycetes</taxon>
        <taxon>Polyporales</taxon>
        <taxon>Sparassidaceae</taxon>
        <taxon>Sparassis</taxon>
    </lineage>
</organism>
<dbReference type="InParanoid" id="A0A401G8K2"/>
<dbReference type="Proteomes" id="UP000287166">
    <property type="component" value="Unassembled WGS sequence"/>
</dbReference>
<protein>
    <recommendedName>
        <fullName evidence="4">LEA domain-containing protein</fullName>
    </recommendedName>
</protein>
<keyword evidence="3" id="KW-1185">Reference proteome</keyword>
<dbReference type="GeneID" id="38775427"/>
<feature type="compositionally biased region" description="Basic and acidic residues" evidence="1">
    <location>
        <begin position="98"/>
        <end position="112"/>
    </location>
</feature>
<accession>A0A401G8K2</accession>
<dbReference type="AlphaFoldDB" id="A0A401G8K2"/>
<dbReference type="EMBL" id="BFAD01000001">
    <property type="protein sequence ID" value="GBE78510.1"/>
    <property type="molecule type" value="Genomic_DNA"/>
</dbReference>
<feature type="compositionally biased region" description="Basic and acidic residues" evidence="1">
    <location>
        <begin position="58"/>
        <end position="67"/>
    </location>
</feature>
<evidence type="ECO:0008006" key="4">
    <source>
        <dbReference type="Google" id="ProtNLM"/>
    </source>
</evidence>
<dbReference type="STRING" id="139825.A0A401G8K2"/>
<evidence type="ECO:0000313" key="2">
    <source>
        <dbReference type="EMBL" id="GBE78510.1"/>
    </source>
</evidence>
<sequence length="112" mass="11756">MSMIRTALASTCRAAVITPARTFHSSPAAQKTVTEKVGEVAEKVNKTVGRGLASAIEKGEKATEATKHTFGSTKQKAKEASEVAGQKANQTAAGAREGASDLKRDVEKEARK</sequence>
<comment type="caution">
    <text evidence="2">The sequence shown here is derived from an EMBL/GenBank/DDBJ whole genome shotgun (WGS) entry which is preliminary data.</text>
</comment>
<dbReference type="RefSeq" id="XP_027609423.1">
    <property type="nucleotide sequence ID" value="XM_027753622.1"/>
</dbReference>
<gene>
    <name evidence="2" type="ORF">SCP_0113990</name>
</gene>
<dbReference type="OrthoDB" id="4023585at2759"/>
<evidence type="ECO:0000313" key="3">
    <source>
        <dbReference type="Proteomes" id="UP000287166"/>
    </source>
</evidence>
<proteinExistence type="predicted"/>
<reference evidence="2 3" key="1">
    <citation type="journal article" date="2018" name="Sci. Rep.">
        <title>Genome sequence of the cauliflower mushroom Sparassis crispa (Hanabiratake) and its association with beneficial usage.</title>
        <authorList>
            <person name="Kiyama R."/>
            <person name="Furutani Y."/>
            <person name="Kawaguchi K."/>
            <person name="Nakanishi T."/>
        </authorList>
    </citation>
    <scope>NUCLEOTIDE SEQUENCE [LARGE SCALE GENOMIC DNA]</scope>
</reference>
<feature type="region of interest" description="Disordered" evidence="1">
    <location>
        <begin position="58"/>
        <end position="112"/>
    </location>
</feature>
<name>A0A401G8K2_9APHY</name>
<evidence type="ECO:0000256" key="1">
    <source>
        <dbReference type="SAM" id="MobiDB-lite"/>
    </source>
</evidence>